<sequence>MTDTTNSQPLTVNITSWNVGGLNGNVRKYKMKDFYTQAQVKPDIIAVEEHKLDEFAVQAVGKLICRDLLTLCSPGLKGTRGDGTGGTALFIHKSFKIVETGNPTDGFHTWAKLLKDSHEFIVASVYGPHSPTTRAQQWERLRNTFPHTNLVLCGDWNMVEKAVDSSRERQLSAITCRRVEQLYRHFTWGYGRDGKSKLALVRWDILCRPRQKGGLGIRSIADTNASLLGKWMGAILDDTAGTWSKVFGELATACRMRHNKNVIRKEYNLPDLIWTNQPLHLFGAELGTTMLSCWNVIRQDLVLDLQGIPFPDYITLRDLVNLVLQTRKKAEASTKEVMNELRLLKITQPETIWTRRYSLREKYVVGVNNEQRRSEGASIQIFFYRILGASGINNAPVRSSSGWKLHGKPMAGNFTVAAKNWYRDKPLKTDLTAHLNRKWLSSWSEKEWERIFDKLWHSRNANKDKIFM</sequence>
<dbReference type="GO" id="GO:0046872">
    <property type="term" value="F:metal ion binding"/>
    <property type="evidence" value="ECO:0007669"/>
    <property type="project" value="UniProtKB-KW"/>
</dbReference>
<protein>
    <recommendedName>
        <fullName evidence="7">Endonuclease/exonuclease/phosphatase domain-containing protein</fullName>
    </recommendedName>
</protein>
<dbReference type="GO" id="GO:0003906">
    <property type="term" value="F:DNA-(apurinic or apyrimidinic site) endonuclease activity"/>
    <property type="evidence" value="ECO:0007669"/>
    <property type="project" value="TreeGrafter"/>
</dbReference>
<keyword evidence="3" id="KW-0378">Hydrolase</keyword>
<dbReference type="Gene3D" id="3.60.10.10">
    <property type="entry name" value="Endonuclease/exonuclease/phosphatase"/>
    <property type="match status" value="1"/>
</dbReference>
<keyword evidence="4 5" id="KW-0460">Magnesium</keyword>
<keyword evidence="5" id="KW-0464">Manganese</keyword>
<dbReference type="GO" id="GO:0005634">
    <property type="term" value="C:nucleus"/>
    <property type="evidence" value="ECO:0007669"/>
    <property type="project" value="TreeGrafter"/>
</dbReference>
<dbReference type="GO" id="GO:0008311">
    <property type="term" value="F:double-stranded DNA 3'-5' DNA exonuclease activity"/>
    <property type="evidence" value="ECO:0007669"/>
    <property type="project" value="TreeGrafter"/>
</dbReference>
<comment type="similarity">
    <text evidence="1">Belongs to the DNA repair enzymes AP/ExoA family.</text>
</comment>
<gene>
    <name evidence="8" type="ORF">AXG93_815s1490</name>
</gene>
<name>A0A176W2Q6_MARPO</name>
<feature type="binding site" evidence="5">
    <location>
        <position position="155"/>
    </location>
    <ligand>
        <name>Mg(2+)</name>
        <dbReference type="ChEBI" id="CHEBI:18420"/>
        <label>1</label>
    </ligand>
</feature>
<proteinExistence type="inferred from homology"/>
<feature type="binding site" evidence="5">
    <location>
        <position position="18"/>
    </location>
    <ligand>
        <name>Mg(2+)</name>
        <dbReference type="ChEBI" id="CHEBI:18420"/>
        <label>1</label>
    </ligand>
</feature>
<evidence type="ECO:0000256" key="1">
    <source>
        <dbReference type="ARBA" id="ARBA00007092"/>
    </source>
</evidence>
<comment type="caution">
    <text evidence="8">The sequence shown here is derived from an EMBL/GenBank/DDBJ whole genome shotgun (WGS) entry which is preliminary data.</text>
</comment>
<dbReference type="InterPro" id="IPR005135">
    <property type="entry name" value="Endo/exonuclease/phosphatase"/>
</dbReference>
<accession>A0A176W2Q6</accession>
<dbReference type="PANTHER" id="PTHR22748:SF6">
    <property type="entry name" value="DNA-(APURINIC OR APYRIMIDINIC SITE) ENDONUCLEASE"/>
    <property type="match status" value="1"/>
</dbReference>
<keyword evidence="2 5" id="KW-0479">Metal-binding</keyword>
<dbReference type="InterPro" id="IPR004808">
    <property type="entry name" value="AP_endonuc_1"/>
</dbReference>
<evidence type="ECO:0000256" key="2">
    <source>
        <dbReference type="ARBA" id="ARBA00022723"/>
    </source>
</evidence>
<dbReference type="Pfam" id="PF03372">
    <property type="entry name" value="Exo_endo_phos"/>
    <property type="match status" value="1"/>
</dbReference>
<evidence type="ECO:0000256" key="3">
    <source>
        <dbReference type="ARBA" id="ARBA00022801"/>
    </source>
</evidence>
<evidence type="ECO:0000313" key="8">
    <source>
        <dbReference type="EMBL" id="OAE26486.1"/>
    </source>
</evidence>
<feature type="binding site" evidence="5">
    <location>
        <position position="49"/>
    </location>
    <ligand>
        <name>Mg(2+)</name>
        <dbReference type="ChEBI" id="CHEBI:18420"/>
        <label>1</label>
    </ligand>
</feature>
<dbReference type="Proteomes" id="UP000077202">
    <property type="component" value="Unassembled WGS sequence"/>
</dbReference>
<organism evidence="8 9">
    <name type="scientific">Marchantia polymorpha subsp. ruderalis</name>
    <dbReference type="NCBI Taxonomy" id="1480154"/>
    <lineage>
        <taxon>Eukaryota</taxon>
        <taxon>Viridiplantae</taxon>
        <taxon>Streptophyta</taxon>
        <taxon>Embryophyta</taxon>
        <taxon>Marchantiophyta</taxon>
        <taxon>Marchantiopsida</taxon>
        <taxon>Marchantiidae</taxon>
        <taxon>Marchantiales</taxon>
        <taxon>Marchantiaceae</taxon>
        <taxon>Marchantia</taxon>
    </lineage>
</organism>
<reference evidence="8" key="1">
    <citation type="submission" date="2016-03" db="EMBL/GenBank/DDBJ databases">
        <title>Mechanisms controlling the formation of the plant cell surface in tip-growing cells are functionally conserved among land plants.</title>
        <authorList>
            <person name="Honkanen S."/>
            <person name="Jones V.A."/>
            <person name="Morieri G."/>
            <person name="Champion C."/>
            <person name="Hetherington A.J."/>
            <person name="Kelly S."/>
            <person name="Saint-Marcoux D."/>
            <person name="Proust H."/>
            <person name="Prescott H."/>
            <person name="Dolan L."/>
        </authorList>
    </citation>
    <scope>NUCLEOTIDE SEQUENCE [LARGE SCALE GENOMIC DNA]</scope>
    <source>
        <tissue evidence="8">Whole gametophyte</tissue>
    </source>
</reference>
<dbReference type="GO" id="GO:0006284">
    <property type="term" value="P:base-excision repair"/>
    <property type="evidence" value="ECO:0007669"/>
    <property type="project" value="TreeGrafter"/>
</dbReference>
<evidence type="ECO:0000256" key="4">
    <source>
        <dbReference type="ARBA" id="ARBA00022842"/>
    </source>
</evidence>
<feature type="domain" description="Endonuclease/exonuclease/phosphatase" evidence="7">
    <location>
        <begin position="16"/>
        <end position="281"/>
    </location>
</feature>
<dbReference type="AlphaFoldDB" id="A0A176W2Q6"/>
<dbReference type="InterPro" id="IPR036691">
    <property type="entry name" value="Endo/exonu/phosph_ase_sf"/>
</dbReference>
<dbReference type="PANTHER" id="PTHR22748">
    <property type="entry name" value="AP ENDONUCLEASE"/>
    <property type="match status" value="1"/>
</dbReference>
<evidence type="ECO:0000313" key="9">
    <source>
        <dbReference type="Proteomes" id="UP000077202"/>
    </source>
</evidence>
<evidence type="ECO:0000256" key="6">
    <source>
        <dbReference type="PIRSR" id="PIRSR604808-3"/>
    </source>
</evidence>
<dbReference type="EMBL" id="LVLJ01002167">
    <property type="protein sequence ID" value="OAE26486.1"/>
    <property type="molecule type" value="Genomic_DNA"/>
</dbReference>
<comment type="cofactor">
    <cofactor evidence="5">
        <name>Mg(2+)</name>
        <dbReference type="ChEBI" id="CHEBI:18420"/>
    </cofactor>
    <cofactor evidence="5">
        <name>Mn(2+)</name>
        <dbReference type="ChEBI" id="CHEBI:29035"/>
    </cofactor>
    <text evidence="5">Probably binds two magnesium or manganese ions per subunit.</text>
</comment>
<evidence type="ECO:0000256" key="5">
    <source>
        <dbReference type="PIRSR" id="PIRSR604808-2"/>
    </source>
</evidence>
<dbReference type="SUPFAM" id="SSF56219">
    <property type="entry name" value="DNase I-like"/>
    <property type="match status" value="1"/>
</dbReference>
<dbReference type="GO" id="GO:0008081">
    <property type="term" value="F:phosphoric diester hydrolase activity"/>
    <property type="evidence" value="ECO:0007669"/>
    <property type="project" value="TreeGrafter"/>
</dbReference>
<evidence type="ECO:0000259" key="7">
    <source>
        <dbReference type="Pfam" id="PF03372"/>
    </source>
</evidence>
<feature type="site" description="Transition state stabilizer" evidence="6">
    <location>
        <position position="157"/>
    </location>
</feature>
<feature type="binding site" evidence="5">
    <location>
        <position position="157"/>
    </location>
    <ligand>
        <name>Mg(2+)</name>
        <dbReference type="ChEBI" id="CHEBI:18420"/>
        <label>1</label>
    </ligand>
</feature>
<keyword evidence="9" id="KW-1185">Reference proteome</keyword>